<dbReference type="AlphaFoldDB" id="A0RV86"/>
<gene>
    <name evidence="1" type="ordered locus">CENSYa_0620</name>
</gene>
<dbReference type="STRING" id="414004.CENSYa_0620"/>
<keyword evidence="2" id="KW-1185">Reference proteome</keyword>
<dbReference type="SUPFAM" id="SSF46934">
    <property type="entry name" value="UBA-like"/>
    <property type="match status" value="1"/>
</dbReference>
<dbReference type="EMBL" id="DP000238">
    <property type="protein sequence ID" value="ABK77253.1"/>
    <property type="molecule type" value="Genomic_DNA"/>
</dbReference>
<evidence type="ECO:0008006" key="3">
    <source>
        <dbReference type="Google" id="ProtNLM"/>
    </source>
</evidence>
<dbReference type="InterPro" id="IPR009060">
    <property type="entry name" value="UBA-like_sf"/>
</dbReference>
<dbReference type="HOGENOM" id="CLU_1965446_0_0_2"/>
<accession>A0RV86</accession>
<dbReference type="Gene3D" id="1.10.8.10">
    <property type="entry name" value="DNA helicase RuvA subunit, C-terminal domain"/>
    <property type="match status" value="1"/>
</dbReference>
<name>A0RV86_CENSY</name>
<dbReference type="KEGG" id="csy:CENSYa_0620"/>
<reference evidence="1 2" key="1">
    <citation type="journal article" date="2006" name="Proc. Natl. Acad. Sci. U.S.A.">
        <title>Genomic analysis of the uncultivated marine crenarchaeote Cenarchaeum symbiosum.</title>
        <authorList>
            <person name="Hallam S.J."/>
            <person name="Konstantinidis K.T."/>
            <person name="Putnam N."/>
            <person name="Schleper C."/>
            <person name="Watanabe Y."/>
            <person name="Sugahara J."/>
            <person name="Preston C."/>
            <person name="de la Torre J."/>
            <person name="Richardson P.M."/>
            <person name="DeLong E.F."/>
        </authorList>
    </citation>
    <scope>NUCLEOTIDE SEQUENCE [LARGE SCALE GENOMIC DNA]</scope>
    <source>
        <strain evidence="2">A</strain>
    </source>
</reference>
<organism evidence="1 2">
    <name type="scientific">Cenarchaeum symbiosum (strain A)</name>
    <dbReference type="NCBI Taxonomy" id="414004"/>
    <lineage>
        <taxon>Archaea</taxon>
        <taxon>Nitrososphaerota</taxon>
        <taxon>Candidatus Cenarchaeales</taxon>
        <taxon>Candidatus Cenarchaeaceae</taxon>
        <taxon>Candidatus Cenarchaeum</taxon>
    </lineage>
</organism>
<dbReference type="Proteomes" id="UP000000758">
    <property type="component" value="Chromosome"/>
</dbReference>
<sequence length="127" mass="14309">MTLSQKELDEINEAFPDDGVDPHMEAMLTVFKKNLATVPDGFMTIRINGKDIVFVKPHVTEMKKNDSYPFMISEGRDEEKYPGKPTHSDDMINVVCNHTGVGRKRAMEALDDAKGDTQQAIILLRND</sequence>
<proteinExistence type="predicted"/>
<protein>
    <recommendedName>
        <fullName evidence="3">Nascent polypeptide-associated complex protein</fullName>
    </recommendedName>
</protein>
<evidence type="ECO:0000313" key="2">
    <source>
        <dbReference type="Proteomes" id="UP000000758"/>
    </source>
</evidence>
<dbReference type="EnsemblBacteria" id="ABK77253">
    <property type="protein sequence ID" value="ABK77253"/>
    <property type="gene ID" value="CENSYa_0620"/>
</dbReference>
<evidence type="ECO:0000313" key="1">
    <source>
        <dbReference type="EMBL" id="ABK77253.1"/>
    </source>
</evidence>